<name>A0A2A7MDS1_9CLOT</name>
<feature type="compositionally biased region" description="Basic and acidic residues" evidence="6">
    <location>
        <begin position="187"/>
        <end position="201"/>
    </location>
</feature>
<feature type="transmembrane region" description="Helical" evidence="7">
    <location>
        <begin position="12"/>
        <end position="35"/>
    </location>
</feature>
<dbReference type="EMBL" id="PDCJ01000003">
    <property type="protein sequence ID" value="PEG29573.1"/>
    <property type="molecule type" value="Genomic_DNA"/>
</dbReference>
<evidence type="ECO:0000256" key="5">
    <source>
        <dbReference type="ARBA" id="ARBA00023136"/>
    </source>
</evidence>
<evidence type="ECO:0000313" key="9">
    <source>
        <dbReference type="EMBL" id="PEG29573.1"/>
    </source>
</evidence>
<evidence type="ECO:0000256" key="3">
    <source>
        <dbReference type="ARBA" id="ARBA00022692"/>
    </source>
</evidence>
<dbReference type="PANTHER" id="PTHR36115:SF9">
    <property type="entry name" value="LMO1584 PROTEIN"/>
    <property type="match status" value="1"/>
</dbReference>
<organism evidence="9 10">
    <name type="scientific">Clostridium neonatale</name>
    <dbReference type="NCBI Taxonomy" id="137838"/>
    <lineage>
        <taxon>Bacteria</taxon>
        <taxon>Bacillati</taxon>
        <taxon>Bacillota</taxon>
        <taxon>Clostridia</taxon>
        <taxon>Eubacteriales</taxon>
        <taxon>Clostridiaceae</taxon>
        <taxon>Clostridium</taxon>
    </lineage>
</organism>
<evidence type="ECO:0000256" key="1">
    <source>
        <dbReference type="ARBA" id="ARBA00004651"/>
    </source>
</evidence>
<dbReference type="RefSeq" id="WP_083498692.1">
    <property type="nucleotide sequence ID" value="NZ_CAMRXB010000034.1"/>
</dbReference>
<keyword evidence="10" id="KW-1185">Reference proteome</keyword>
<dbReference type="InterPro" id="IPR051791">
    <property type="entry name" value="Pra-immunoreactive"/>
</dbReference>
<evidence type="ECO:0000256" key="2">
    <source>
        <dbReference type="ARBA" id="ARBA00022475"/>
    </source>
</evidence>
<evidence type="ECO:0000259" key="8">
    <source>
        <dbReference type="Pfam" id="PF06271"/>
    </source>
</evidence>
<accession>A0A2A7MDS1</accession>
<gene>
    <name evidence="9" type="ORF">CQ394_16670</name>
</gene>
<dbReference type="InterPro" id="IPR010432">
    <property type="entry name" value="RDD"/>
</dbReference>
<comment type="caution">
    <text evidence="9">The sequence shown here is derived from an EMBL/GenBank/DDBJ whole genome shotgun (WGS) entry which is preliminary data.</text>
</comment>
<feature type="region of interest" description="Disordered" evidence="6">
    <location>
        <begin position="177"/>
        <end position="201"/>
    </location>
</feature>
<dbReference type="AlphaFoldDB" id="A0A2A7MDS1"/>
<keyword evidence="4 7" id="KW-1133">Transmembrane helix</keyword>
<dbReference type="STRING" id="137838.GCA_001458595_00513"/>
<evidence type="ECO:0000313" key="10">
    <source>
        <dbReference type="Proteomes" id="UP000220840"/>
    </source>
</evidence>
<dbReference type="GO" id="GO:0005886">
    <property type="term" value="C:plasma membrane"/>
    <property type="evidence" value="ECO:0007669"/>
    <property type="project" value="UniProtKB-SubCell"/>
</dbReference>
<proteinExistence type="predicted"/>
<protein>
    <submittedName>
        <fullName evidence="9">RDD family protein</fullName>
    </submittedName>
</protein>
<feature type="transmembrane region" description="Helical" evidence="7">
    <location>
        <begin position="55"/>
        <end position="81"/>
    </location>
</feature>
<dbReference type="Pfam" id="PF06271">
    <property type="entry name" value="RDD"/>
    <property type="match status" value="1"/>
</dbReference>
<sequence>MLNQNNENTLYAGFFVRLAAYIIDCILVGLALLVIKIPYFFISIINPDIFIGKPILFKFSAVDIILYLLSLVYFVLMTYFYGATLGKKALKIKVIKQNREKLSLVDVIYRESIGRYLSGLIIFIGYIMIAVDSKKRGLHDILCDTFVIYNFDNELNINNVCGNLEVQQTEIKPELASEELLNSDNNDEWKPSEEKQKENEE</sequence>
<feature type="transmembrane region" description="Helical" evidence="7">
    <location>
        <begin position="113"/>
        <end position="131"/>
    </location>
</feature>
<reference evidence="9 10" key="1">
    <citation type="submission" date="2017-10" db="EMBL/GenBank/DDBJ databases">
        <title>Effective Description of Clostridium neonatale sp. nov. linked to necrotizing enterocolitis in neonates and a clarification of species assignable to the genus Clostridium (Prazmowski 1880) emend. Lawson and Rainey 2016.</title>
        <authorList>
            <person name="Bernard K."/>
            <person name="Burdz T."/>
            <person name="Wiebe D."/>
            <person name="Balcewich B."/>
            <person name="Alfa M."/>
            <person name="Bernier A.-M."/>
        </authorList>
    </citation>
    <scope>NUCLEOTIDE SEQUENCE [LARGE SCALE GENOMIC DNA]</scope>
    <source>
        <strain evidence="9 10">LCDC99A005</strain>
    </source>
</reference>
<keyword evidence="5 7" id="KW-0472">Membrane</keyword>
<dbReference type="Proteomes" id="UP000220840">
    <property type="component" value="Unassembled WGS sequence"/>
</dbReference>
<evidence type="ECO:0000256" key="7">
    <source>
        <dbReference type="SAM" id="Phobius"/>
    </source>
</evidence>
<keyword evidence="2" id="KW-1003">Cell membrane</keyword>
<feature type="domain" description="RDD" evidence="8">
    <location>
        <begin position="11"/>
        <end position="143"/>
    </location>
</feature>
<keyword evidence="3 7" id="KW-0812">Transmembrane</keyword>
<dbReference type="OrthoDB" id="9793824at2"/>
<comment type="subcellular location">
    <subcellularLocation>
        <location evidence="1">Cell membrane</location>
        <topology evidence="1">Multi-pass membrane protein</topology>
    </subcellularLocation>
</comment>
<dbReference type="PANTHER" id="PTHR36115">
    <property type="entry name" value="PROLINE-RICH ANTIGEN HOMOLOG-RELATED"/>
    <property type="match status" value="1"/>
</dbReference>
<evidence type="ECO:0000256" key="4">
    <source>
        <dbReference type="ARBA" id="ARBA00022989"/>
    </source>
</evidence>
<evidence type="ECO:0000256" key="6">
    <source>
        <dbReference type="SAM" id="MobiDB-lite"/>
    </source>
</evidence>